<dbReference type="PANTHER" id="PTHR43661:SF3">
    <property type="entry name" value="D-XYLONATE DEHYDRATASE YAGF-RELATED"/>
    <property type="match status" value="1"/>
</dbReference>
<keyword evidence="4 8" id="KW-0456">Lyase</keyword>
<evidence type="ECO:0000256" key="1">
    <source>
        <dbReference type="ARBA" id="ARBA00006486"/>
    </source>
</evidence>
<accession>A0A7Y9GLZ3</accession>
<gene>
    <name evidence="8" type="ORF">BJ991_000910</name>
</gene>
<name>A0A7Y9GLZ3_9MICO</name>
<evidence type="ECO:0000259" key="7">
    <source>
        <dbReference type="Pfam" id="PF24877"/>
    </source>
</evidence>
<dbReference type="GO" id="GO:0004160">
    <property type="term" value="F:dihydroxy-acid dehydratase activity"/>
    <property type="evidence" value="ECO:0007669"/>
    <property type="project" value="UniProtKB-EC"/>
</dbReference>
<dbReference type="InterPro" id="IPR056740">
    <property type="entry name" value="ILV_EDD_C"/>
</dbReference>
<evidence type="ECO:0000313" key="9">
    <source>
        <dbReference type="Proteomes" id="UP000576969"/>
    </source>
</evidence>
<dbReference type="Proteomes" id="UP000576969">
    <property type="component" value="Unassembled WGS sequence"/>
</dbReference>
<evidence type="ECO:0000256" key="4">
    <source>
        <dbReference type="ARBA" id="ARBA00023239"/>
    </source>
</evidence>
<keyword evidence="2" id="KW-0408">Iron</keyword>
<evidence type="ECO:0000313" key="8">
    <source>
        <dbReference type="EMBL" id="NYE18882.1"/>
    </source>
</evidence>
<dbReference type="SUPFAM" id="SSF143975">
    <property type="entry name" value="IlvD/EDD N-terminal domain-like"/>
    <property type="match status" value="1"/>
</dbReference>
<evidence type="ECO:0000256" key="3">
    <source>
        <dbReference type="ARBA" id="ARBA00023014"/>
    </source>
</evidence>
<dbReference type="PANTHER" id="PTHR43661">
    <property type="entry name" value="D-XYLONATE DEHYDRATASE"/>
    <property type="match status" value="1"/>
</dbReference>
<dbReference type="AlphaFoldDB" id="A0A7Y9GLZ3"/>
<dbReference type="Pfam" id="PF00920">
    <property type="entry name" value="ILVD_EDD_N"/>
    <property type="match status" value="1"/>
</dbReference>
<reference evidence="8 9" key="1">
    <citation type="submission" date="2020-07" db="EMBL/GenBank/DDBJ databases">
        <title>Sequencing the genomes of 1000 actinobacteria strains.</title>
        <authorList>
            <person name="Klenk H.-P."/>
        </authorList>
    </citation>
    <scope>NUCLEOTIDE SEQUENCE [LARGE SCALE GENOMIC DNA]</scope>
    <source>
        <strain evidence="8 9">DSM 24662</strain>
    </source>
</reference>
<dbReference type="SUPFAM" id="SSF52016">
    <property type="entry name" value="LeuD/IlvD-like"/>
    <property type="match status" value="1"/>
</dbReference>
<dbReference type="RefSeq" id="WP_218852862.1">
    <property type="nucleotide sequence ID" value="NZ_JACCBV010000001.1"/>
</dbReference>
<dbReference type="InterPro" id="IPR042096">
    <property type="entry name" value="Dihydro-acid_dehy_C"/>
</dbReference>
<protein>
    <submittedName>
        <fullName evidence="8">Dihydroxy-acid dehydratase</fullName>
        <ecNumber evidence="8">4.2.1.9</ecNumber>
    </submittedName>
</protein>
<keyword evidence="5" id="KW-0100">Branched-chain amino acid biosynthesis</keyword>
<dbReference type="EC" id="4.2.1.9" evidence="8"/>
<dbReference type="PROSITE" id="PS00886">
    <property type="entry name" value="ILVD_EDD_1"/>
    <property type="match status" value="1"/>
</dbReference>
<keyword evidence="2" id="KW-0001">2Fe-2S</keyword>
<dbReference type="GO" id="GO:0009082">
    <property type="term" value="P:branched-chain amino acid biosynthetic process"/>
    <property type="evidence" value="ECO:0007669"/>
    <property type="project" value="UniProtKB-KW"/>
</dbReference>
<dbReference type="Gene3D" id="3.50.30.80">
    <property type="entry name" value="IlvD/EDD C-terminal domain-like"/>
    <property type="match status" value="1"/>
</dbReference>
<keyword evidence="3" id="KW-0411">Iron-sulfur</keyword>
<keyword evidence="2" id="KW-0479">Metal-binding</keyword>
<dbReference type="InterPro" id="IPR037237">
    <property type="entry name" value="IlvD/EDD_N"/>
</dbReference>
<feature type="domain" description="Dihydroxy-acid/6-phosphogluconate dehydratase N-terminal" evidence="6">
    <location>
        <begin position="34"/>
        <end position="349"/>
    </location>
</feature>
<dbReference type="InterPro" id="IPR020558">
    <property type="entry name" value="DiOHA_6PGluconate_deHydtase_CS"/>
</dbReference>
<evidence type="ECO:0000256" key="5">
    <source>
        <dbReference type="ARBA" id="ARBA00023304"/>
    </source>
</evidence>
<dbReference type="Pfam" id="PF24877">
    <property type="entry name" value="ILV_EDD_C"/>
    <property type="match status" value="1"/>
</dbReference>
<evidence type="ECO:0000256" key="2">
    <source>
        <dbReference type="ARBA" id="ARBA00022714"/>
    </source>
</evidence>
<dbReference type="GO" id="GO:0005829">
    <property type="term" value="C:cytosol"/>
    <property type="evidence" value="ECO:0007669"/>
    <property type="project" value="TreeGrafter"/>
</dbReference>
<comment type="similarity">
    <text evidence="1">Belongs to the IlvD/Edd family.</text>
</comment>
<comment type="caution">
    <text evidence="8">The sequence shown here is derived from an EMBL/GenBank/DDBJ whole genome shotgun (WGS) entry which is preliminary data.</text>
</comment>
<keyword evidence="5" id="KW-0028">Amino-acid biosynthesis</keyword>
<evidence type="ECO:0000259" key="6">
    <source>
        <dbReference type="Pfam" id="PF00920"/>
    </source>
</evidence>
<dbReference type="GO" id="GO:0051537">
    <property type="term" value="F:2 iron, 2 sulfur cluster binding"/>
    <property type="evidence" value="ECO:0007669"/>
    <property type="project" value="UniProtKB-KW"/>
</dbReference>
<dbReference type="InterPro" id="IPR000581">
    <property type="entry name" value="ILV_EDD_N"/>
</dbReference>
<proteinExistence type="inferred from homology"/>
<organism evidence="8 9">
    <name type="scientific">Microbacterium immunditiarum</name>
    <dbReference type="NCBI Taxonomy" id="337480"/>
    <lineage>
        <taxon>Bacteria</taxon>
        <taxon>Bacillati</taxon>
        <taxon>Actinomycetota</taxon>
        <taxon>Actinomycetes</taxon>
        <taxon>Micrococcales</taxon>
        <taxon>Microbacteriaceae</taxon>
        <taxon>Microbacterium</taxon>
    </lineage>
</organism>
<keyword evidence="9" id="KW-1185">Reference proteome</keyword>
<dbReference type="EMBL" id="JACCBV010000001">
    <property type="protein sequence ID" value="NYE18882.1"/>
    <property type="molecule type" value="Genomic_DNA"/>
</dbReference>
<sequence length="580" mass="60296">MPDLRSNLPPTSALGIARRAQWRSLGIPASDLSKPKVAIVNTSSELAACYAHLDEIADALKDELRQLGVLPFEIRTTAPSDFVTSAGRAGRYILPSRDLIVDDIEAAVEGAKLDAMICLSSCDKTTPGHLMAAGRLNIPTVIVPCGYQHSGLAEGREADVEEVFLLAAMAAVTGEPTDDLEELADDAILGPGVCAGLATANSMHIVAEALGMAVPGAAPVRANSERMWDSARRSAAALVDLIERDVRPRDIITDGSVRNAVRAMLAVGGSINTIKHLQAIAVETGLDIDVWEEFRVLGRDTPLLASVRPNGPWLTEQFEDAGGGATVLRELLPLLDGDQVTVAGGTVAERADAARPADSEIIRPLSNPFGTDPAIAVVRGTLAPGGAVAKRPVPDPGPRRFTGPARVFANREEAIEGISNGRLREGDVAVIRGIGVSGAPGMGLTSAFIFALHARGLAQSVALVTDGQFSGLVNQGMTVGEVSPEAAAPGAPLGLVQDDDIIDIDLETGRLDLHVDPAELAARPPYLAPADRDTGGGMLDQYEQLVQPLGCGAVLCPRTAGPCQKTAVGASAVSTTSENA</sequence>
<feature type="domain" description="Dihydroxy-acid/6-phosphogluconate dehydratase C-terminal" evidence="7">
    <location>
        <begin position="360"/>
        <end position="553"/>
    </location>
</feature>